<keyword evidence="10" id="KW-1185">Reference proteome</keyword>
<evidence type="ECO:0000313" key="9">
    <source>
        <dbReference type="EMBL" id="OJT03559.1"/>
    </source>
</evidence>
<dbReference type="GO" id="GO:0016787">
    <property type="term" value="F:hydrolase activity"/>
    <property type="evidence" value="ECO:0007669"/>
    <property type="project" value="UniProtKB-KW"/>
</dbReference>
<comment type="caution">
    <text evidence="9">The sequence shown here is derived from an EMBL/GenBank/DDBJ whole genome shotgun (WGS) entry which is preliminary data.</text>
</comment>
<dbReference type="CDD" id="cd09274">
    <property type="entry name" value="RNase_HI_RT_Ty3"/>
    <property type="match status" value="1"/>
</dbReference>
<dbReference type="Pfam" id="PF24626">
    <property type="entry name" value="SH3_Tf2-1"/>
    <property type="match status" value="1"/>
</dbReference>
<dbReference type="Gene3D" id="3.30.420.10">
    <property type="entry name" value="Ribonuclease H-like superfamily/Ribonuclease H"/>
    <property type="match status" value="1"/>
</dbReference>
<dbReference type="GO" id="GO:0015074">
    <property type="term" value="P:DNA integration"/>
    <property type="evidence" value="ECO:0007669"/>
    <property type="project" value="InterPro"/>
</dbReference>
<keyword evidence="3" id="KW-0540">Nuclease</keyword>
<dbReference type="InterPro" id="IPR001584">
    <property type="entry name" value="Integrase_cat-core"/>
</dbReference>
<keyword evidence="7" id="KW-0695">RNA-directed DNA polymerase</keyword>
<dbReference type="InterPro" id="IPR050951">
    <property type="entry name" value="Retrovirus_Pol_polyprotein"/>
</dbReference>
<keyword evidence="2" id="KW-0548">Nucleotidyltransferase</keyword>
<dbReference type="Pfam" id="PF00078">
    <property type="entry name" value="RVT_1"/>
    <property type="match status" value="1"/>
</dbReference>
<dbReference type="Pfam" id="PF17917">
    <property type="entry name" value="RT_RNaseH"/>
    <property type="match status" value="1"/>
</dbReference>
<gene>
    <name evidence="9" type="ORF">TRAPUB_5785</name>
</gene>
<dbReference type="GO" id="GO:0004519">
    <property type="term" value="F:endonuclease activity"/>
    <property type="evidence" value="ECO:0007669"/>
    <property type="project" value="UniProtKB-KW"/>
</dbReference>
<reference evidence="9 10" key="1">
    <citation type="submission" date="2016-10" db="EMBL/GenBank/DDBJ databases">
        <title>Genome sequence of the basidiomycete white-rot fungus Trametes pubescens.</title>
        <authorList>
            <person name="Makela M.R."/>
            <person name="Granchi Z."/>
            <person name="Peng M."/>
            <person name="De Vries R.P."/>
            <person name="Grigoriev I."/>
            <person name="Riley R."/>
            <person name="Hilden K."/>
        </authorList>
    </citation>
    <scope>NUCLEOTIDE SEQUENCE [LARGE SCALE GENOMIC DNA]</scope>
    <source>
        <strain evidence="9 10">FBCC735</strain>
    </source>
</reference>
<name>A0A1M2V7H7_TRAPU</name>
<dbReference type="EMBL" id="MNAD01001607">
    <property type="protein sequence ID" value="OJT03559.1"/>
    <property type="molecule type" value="Genomic_DNA"/>
</dbReference>
<evidence type="ECO:0000256" key="2">
    <source>
        <dbReference type="ARBA" id="ARBA00022695"/>
    </source>
</evidence>
<dbReference type="OMA" id="WCANTIK"/>
<dbReference type="GO" id="GO:0003964">
    <property type="term" value="F:RNA-directed DNA polymerase activity"/>
    <property type="evidence" value="ECO:0007669"/>
    <property type="project" value="UniProtKB-KW"/>
</dbReference>
<dbReference type="SUPFAM" id="SSF56672">
    <property type="entry name" value="DNA/RNA polymerases"/>
    <property type="match status" value="1"/>
</dbReference>
<proteinExistence type="predicted"/>
<evidence type="ECO:0000256" key="5">
    <source>
        <dbReference type="ARBA" id="ARBA00022801"/>
    </source>
</evidence>
<feature type="non-terminal residue" evidence="9">
    <location>
        <position position="724"/>
    </location>
</feature>
<dbReference type="InterPro" id="IPR043502">
    <property type="entry name" value="DNA/RNA_pol_sf"/>
</dbReference>
<dbReference type="GO" id="GO:0005634">
    <property type="term" value="C:nucleus"/>
    <property type="evidence" value="ECO:0007669"/>
    <property type="project" value="UniProtKB-ARBA"/>
</dbReference>
<evidence type="ECO:0000259" key="8">
    <source>
        <dbReference type="PROSITE" id="PS50994"/>
    </source>
</evidence>
<dbReference type="InterPro" id="IPR041373">
    <property type="entry name" value="RT_RNaseH"/>
</dbReference>
<evidence type="ECO:0000256" key="6">
    <source>
        <dbReference type="ARBA" id="ARBA00022884"/>
    </source>
</evidence>
<dbReference type="PANTHER" id="PTHR37984:SF5">
    <property type="entry name" value="PROTEIN NYNRIN-LIKE"/>
    <property type="match status" value="1"/>
</dbReference>
<dbReference type="GO" id="GO:0003723">
    <property type="term" value="F:RNA binding"/>
    <property type="evidence" value="ECO:0007669"/>
    <property type="project" value="UniProtKB-KW"/>
</dbReference>
<keyword evidence="4" id="KW-0255">Endonuclease</keyword>
<evidence type="ECO:0000256" key="4">
    <source>
        <dbReference type="ARBA" id="ARBA00022759"/>
    </source>
</evidence>
<evidence type="ECO:0000256" key="1">
    <source>
        <dbReference type="ARBA" id="ARBA00022679"/>
    </source>
</evidence>
<evidence type="ECO:0000256" key="3">
    <source>
        <dbReference type="ARBA" id="ARBA00022722"/>
    </source>
</evidence>
<protein>
    <submittedName>
        <fullName evidence="9">Transposon Ty3-I Gag-Pol polyprotein</fullName>
    </submittedName>
</protein>
<dbReference type="Gene3D" id="3.30.70.270">
    <property type="match status" value="2"/>
</dbReference>
<dbReference type="InterPro" id="IPR000477">
    <property type="entry name" value="RT_dom"/>
</dbReference>
<dbReference type="InterPro" id="IPR036397">
    <property type="entry name" value="RNaseH_sf"/>
</dbReference>
<keyword evidence="6" id="KW-0694">RNA-binding</keyword>
<dbReference type="CDD" id="cd01647">
    <property type="entry name" value="RT_LTR"/>
    <property type="match status" value="1"/>
</dbReference>
<dbReference type="Proteomes" id="UP000184267">
    <property type="component" value="Unassembled WGS sequence"/>
</dbReference>
<dbReference type="SUPFAM" id="SSF53098">
    <property type="entry name" value="Ribonuclease H-like"/>
    <property type="match status" value="1"/>
</dbReference>
<dbReference type="PROSITE" id="PS50994">
    <property type="entry name" value="INTEGRASE"/>
    <property type="match status" value="1"/>
</dbReference>
<organism evidence="9 10">
    <name type="scientific">Trametes pubescens</name>
    <name type="common">White-rot fungus</name>
    <dbReference type="NCBI Taxonomy" id="154538"/>
    <lineage>
        <taxon>Eukaryota</taxon>
        <taxon>Fungi</taxon>
        <taxon>Dikarya</taxon>
        <taxon>Basidiomycota</taxon>
        <taxon>Agaricomycotina</taxon>
        <taxon>Agaricomycetes</taxon>
        <taxon>Polyporales</taxon>
        <taxon>Polyporaceae</taxon>
        <taxon>Trametes</taxon>
    </lineage>
</organism>
<dbReference type="OrthoDB" id="3227343at2759"/>
<dbReference type="AlphaFoldDB" id="A0A1M2V7H7"/>
<dbReference type="Gene3D" id="3.10.10.10">
    <property type="entry name" value="HIV Type 1 Reverse Transcriptase, subunit A, domain 1"/>
    <property type="match status" value="1"/>
</dbReference>
<dbReference type="PANTHER" id="PTHR37984">
    <property type="entry name" value="PROTEIN CBG26694"/>
    <property type="match status" value="1"/>
</dbReference>
<sequence>MRPAPEELPPFREVNHRIPLIDEKKIYRYHLPWCANTIKGDLMAKINRYVKAGWWRPATVTQAAPLLCVAKKNGKLRTVVDAQQRNDNTVHDLTPFPFQDQIRMDVARARYRSKIDLSDAYEQVCIVTEDIWKTAFATPFGTFVSEVMQQGDTNALSTFQRFMTTIFRDFIGQFVHVYLDDIFVYSDMLEEHEQHLAQVFEVLRKAKLFLSRSKCDLYSKDLDCLGHRIDDRGLHADTDKMSRIRNWQTPRSYHEVQRFLGLVNYLAHFMPDVTAYTSPLSAMVHNDQPFVWRALHDKFFEAIKVLACKVPILRPIDRRLPEPIWLICDASIYGIGALYGQGADWQTCQPAGFLSKKFSSAQKAYHTYEQEALAIMEGLLKWEDKLLGRHIHVVTDHKALEFLQGIERPSRHQIRWYEYLARFKYDITYVPGKLNKVADCLSCYHENNNHHDKIPDYDMVNADARLDPEGDDLPQDSKFTSKFWRELHRLMGVKLLMSTSFHPQTDGLSERTIRSITQILRTMVSPDQLDWYEKLPLAEFTLNSAMSSTTGFAPFELNYGYLPRSMSGIQMDTPFHRVREFAQRALTNLEMAHNAIIDSRVSQAFQANKHCQAEPEFEVGDLVYLSTKNLSVPKGRARKLVPKFIGPYKVIESFPNTSNYVLDLPPELKDRHIHPHFHVLLLRKHEANDDALFPRREARAFYDFGVDNSAEWLVDEIVGHEWAG</sequence>
<dbReference type="InterPro" id="IPR012337">
    <property type="entry name" value="RNaseH-like_sf"/>
</dbReference>
<dbReference type="STRING" id="154538.A0A1M2V7H7"/>
<evidence type="ECO:0000313" key="10">
    <source>
        <dbReference type="Proteomes" id="UP000184267"/>
    </source>
</evidence>
<dbReference type="InterPro" id="IPR056924">
    <property type="entry name" value="SH3_Tf2-1"/>
</dbReference>
<dbReference type="InterPro" id="IPR043128">
    <property type="entry name" value="Rev_trsase/Diguanyl_cyclase"/>
</dbReference>
<accession>A0A1M2V7H7</accession>
<evidence type="ECO:0000256" key="7">
    <source>
        <dbReference type="ARBA" id="ARBA00022918"/>
    </source>
</evidence>
<keyword evidence="5" id="KW-0378">Hydrolase</keyword>
<keyword evidence="1" id="KW-0808">Transferase</keyword>
<feature type="domain" description="Integrase catalytic" evidence="8">
    <location>
        <begin position="475"/>
        <end position="562"/>
    </location>
</feature>